<name>A0A0R2MXP8_9LACO</name>
<keyword evidence="2" id="KW-1185">Reference proteome</keyword>
<comment type="caution">
    <text evidence="1">The sequence shown here is derived from an EMBL/GenBank/DDBJ whole genome shotgun (WGS) entry which is preliminary data.</text>
</comment>
<dbReference type="EMBL" id="JQCE01000010">
    <property type="protein sequence ID" value="KRO17644.1"/>
    <property type="molecule type" value="Genomic_DNA"/>
</dbReference>
<protein>
    <submittedName>
        <fullName evidence="1">Uncharacterized protein</fullName>
    </submittedName>
</protein>
<dbReference type="AlphaFoldDB" id="A0A0R2MXP8"/>
<dbReference type="Proteomes" id="UP000050969">
    <property type="component" value="Unassembled WGS sequence"/>
</dbReference>
<organism evidence="1 2">
    <name type="scientific">Lacticaseibacillus saniviri JCM 17471 = DSM 24301</name>
    <dbReference type="NCBI Taxonomy" id="1293598"/>
    <lineage>
        <taxon>Bacteria</taxon>
        <taxon>Bacillati</taxon>
        <taxon>Bacillota</taxon>
        <taxon>Bacilli</taxon>
        <taxon>Lactobacillales</taxon>
        <taxon>Lactobacillaceae</taxon>
        <taxon>Lacticaseibacillus</taxon>
    </lineage>
</organism>
<evidence type="ECO:0000313" key="1">
    <source>
        <dbReference type="EMBL" id="KRO17644.1"/>
    </source>
</evidence>
<reference evidence="1 2" key="1">
    <citation type="journal article" date="2015" name="Genome Announc.">
        <title>Expanding the biotechnology potential of lactobacilli through comparative genomics of 213 strains and associated genera.</title>
        <authorList>
            <person name="Sun Z."/>
            <person name="Harris H.M."/>
            <person name="McCann A."/>
            <person name="Guo C."/>
            <person name="Argimon S."/>
            <person name="Zhang W."/>
            <person name="Yang X."/>
            <person name="Jeffery I.B."/>
            <person name="Cooney J.C."/>
            <person name="Kagawa T.F."/>
            <person name="Liu W."/>
            <person name="Song Y."/>
            <person name="Salvetti E."/>
            <person name="Wrobel A."/>
            <person name="Rasinkangas P."/>
            <person name="Parkhill J."/>
            <person name="Rea M.C."/>
            <person name="O'Sullivan O."/>
            <person name="Ritari J."/>
            <person name="Douillard F.P."/>
            <person name="Paul Ross R."/>
            <person name="Yang R."/>
            <person name="Briner A.E."/>
            <person name="Felis G.E."/>
            <person name="de Vos W.M."/>
            <person name="Barrangou R."/>
            <person name="Klaenhammer T.R."/>
            <person name="Caufield P.W."/>
            <person name="Cui Y."/>
            <person name="Zhang H."/>
            <person name="O'Toole P.W."/>
        </authorList>
    </citation>
    <scope>NUCLEOTIDE SEQUENCE [LARGE SCALE GENOMIC DNA]</scope>
    <source>
        <strain evidence="1 2">DSM 24301</strain>
    </source>
</reference>
<gene>
    <name evidence="1" type="ORF">IV56_GL000125</name>
</gene>
<dbReference type="OrthoDB" id="2298266at2"/>
<dbReference type="PATRIC" id="fig|1293598.4.peg.125"/>
<proteinExistence type="predicted"/>
<accession>A0A0R2MXP8</accession>
<sequence length="165" mass="17779">MHRAPRKKRRWPKILGFTLLGVVILGILAVVFSVQLNNGLRSATGKDTPVDTAVKSQLVRGIEAKKTGDASHDALIDKAAETLQQTPMKTITEAAGNQQKAAELVSQTTGVPEASAQVVTQAIFNDSKFDGVRKAMANGDWVQVYQQGKTLSSDPDIQALTRLVQ</sequence>
<dbReference type="RefSeq" id="WP_054777519.1">
    <property type="nucleotide sequence ID" value="NZ_BBBX01000015.1"/>
</dbReference>
<evidence type="ECO:0000313" key="2">
    <source>
        <dbReference type="Proteomes" id="UP000050969"/>
    </source>
</evidence>